<keyword evidence="1" id="KW-0812">Transmembrane</keyword>
<evidence type="ECO:0000313" key="2">
    <source>
        <dbReference type="EMBL" id="MBB5317023.1"/>
    </source>
</evidence>
<organism evidence="2 3">
    <name type="scientific">Tunturiibacter empetritectus</name>
    <dbReference type="NCBI Taxonomy" id="3069691"/>
    <lineage>
        <taxon>Bacteria</taxon>
        <taxon>Pseudomonadati</taxon>
        <taxon>Acidobacteriota</taxon>
        <taxon>Terriglobia</taxon>
        <taxon>Terriglobales</taxon>
        <taxon>Acidobacteriaceae</taxon>
        <taxon>Tunturiibacter</taxon>
    </lineage>
</organism>
<feature type="transmembrane region" description="Helical" evidence="1">
    <location>
        <begin position="136"/>
        <end position="157"/>
    </location>
</feature>
<evidence type="ECO:0000256" key="1">
    <source>
        <dbReference type="SAM" id="Phobius"/>
    </source>
</evidence>
<proteinExistence type="predicted"/>
<feature type="transmembrane region" description="Helical" evidence="1">
    <location>
        <begin position="56"/>
        <end position="78"/>
    </location>
</feature>
<gene>
    <name evidence="2" type="ORF">HDF09_001692</name>
</gene>
<protein>
    <submittedName>
        <fullName evidence="2">Uncharacterized protein</fullName>
    </submittedName>
</protein>
<keyword evidence="1" id="KW-0472">Membrane</keyword>
<accession>A0A7W8MQX9</accession>
<dbReference type="AlphaFoldDB" id="A0A7W8MQX9"/>
<dbReference type="Proteomes" id="UP000568106">
    <property type="component" value="Unassembled WGS sequence"/>
</dbReference>
<comment type="caution">
    <text evidence="2">The sequence shown here is derived from an EMBL/GenBank/DDBJ whole genome shotgun (WGS) entry which is preliminary data.</text>
</comment>
<feature type="transmembrane region" description="Helical" evidence="1">
    <location>
        <begin position="200"/>
        <end position="218"/>
    </location>
</feature>
<keyword evidence="3" id="KW-1185">Reference proteome</keyword>
<feature type="transmembrane region" description="Helical" evidence="1">
    <location>
        <begin position="169"/>
        <end position="188"/>
    </location>
</feature>
<keyword evidence="1" id="KW-1133">Transmembrane helix</keyword>
<reference evidence="2" key="1">
    <citation type="submission" date="2020-08" db="EMBL/GenBank/DDBJ databases">
        <title>Genomic Encyclopedia of Type Strains, Phase IV (KMG-V): Genome sequencing to study the core and pangenomes of soil and plant-associated prokaryotes.</title>
        <authorList>
            <person name="Whitman W."/>
        </authorList>
    </citation>
    <scope>NUCLEOTIDE SEQUENCE [LARGE SCALE GENOMIC DNA]</scope>
    <source>
        <strain evidence="2">M8UP27</strain>
    </source>
</reference>
<sequence length="237" mass="26632">MQYSGKVEYAQQRKIRERNTALYRLAHWPIWIWVFFLAPGPLTFSLFAHGFGRGNLAWLIAVLIGTGIAALRGSLPGSEPRPYILRFDEDKPNPLYRRVCYTFAWSAVLTFALLNLSGLLLAAATGHWYMQQIYHYAYFPLCGTILLLGTIGVLPRVRPSTKGEGTERRYFYGSVWAVTISQALLLAFWKTLPETRAASLTKLAIFVCSLLLLGFAAYRGALPRTRPIVPGELMVAD</sequence>
<dbReference type="EMBL" id="JACHDY010000002">
    <property type="protein sequence ID" value="MBB5317023.1"/>
    <property type="molecule type" value="Genomic_DNA"/>
</dbReference>
<feature type="transmembrane region" description="Helical" evidence="1">
    <location>
        <begin position="21"/>
        <end position="44"/>
    </location>
</feature>
<evidence type="ECO:0000313" key="3">
    <source>
        <dbReference type="Proteomes" id="UP000568106"/>
    </source>
</evidence>
<name>A0A7W8MQX9_9BACT</name>
<feature type="transmembrane region" description="Helical" evidence="1">
    <location>
        <begin position="99"/>
        <end position="124"/>
    </location>
</feature>